<dbReference type="OrthoDB" id="1132266at2"/>
<evidence type="ECO:0000256" key="2">
    <source>
        <dbReference type="SAM" id="Phobius"/>
    </source>
</evidence>
<dbReference type="EMBL" id="RQVQ01000008">
    <property type="protein sequence ID" value="RRJ91896.1"/>
    <property type="molecule type" value="Genomic_DNA"/>
</dbReference>
<dbReference type="Proteomes" id="UP000275719">
    <property type="component" value="Unassembled WGS sequence"/>
</dbReference>
<keyword evidence="2" id="KW-0472">Membrane</keyword>
<dbReference type="Pfam" id="PF19579">
    <property type="entry name" value="FtsL_2"/>
    <property type="match status" value="1"/>
</dbReference>
<dbReference type="InterPro" id="IPR045755">
    <property type="entry name" value="FtsL-like"/>
</dbReference>
<comment type="caution">
    <text evidence="3">The sequence shown here is derived from an EMBL/GenBank/DDBJ whole genome shotgun (WGS) entry which is preliminary data.</text>
</comment>
<organism evidence="3 4">
    <name type="scientific">Paenimyroides tangerinum</name>
    <dbReference type="NCBI Taxonomy" id="2488728"/>
    <lineage>
        <taxon>Bacteria</taxon>
        <taxon>Pseudomonadati</taxon>
        <taxon>Bacteroidota</taxon>
        <taxon>Flavobacteriia</taxon>
        <taxon>Flavobacteriales</taxon>
        <taxon>Flavobacteriaceae</taxon>
        <taxon>Paenimyroides</taxon>
    </lineage>
</organism>
<evidence type="ECO:0000313" key="3">
    <source>
        <dbReference type="EMBL" id="RRJ91896.1"/>
    </source>
</evidence>
<reference evidence="3 4" key="1">
    <citation type="submission" date="2018-11" db="EMBL/GenBank/DDBJ databases">
        <title>Flavobacterium sp. nov., YIM 102701-2 draft genome.</title>
        <authorList>
            <person name="Li G."/>
            <person name="Jiang Y."/>
        </authorList>
    </citation>
    <scope>NUCLEOTIDE SEQUENCE [LARGE SCALE GENOMIC DNA]</scope>
    <source>
        <strain evidence="3 4">YIM 102701-2</strain>
    </source>
</reference>
<protein>
    <submittedName>
        <fullName evidence="3">S-adenosyl-methyltransferase</fullName>
    </submittedName>
</protein>
<accession>A0A3P3WCX6</accession>
<sequence length="113" mass="13621">MNIYNIIKAKYLVEGHSIYNWLFIIYVVLWALVLIANNHFYEQKTMNLRDLNEEVKEMRSEFVDRRSELMQLKMESTISRKMETLEIFPSSVPPKKIKVVVEKEEKGFFDLWD</sequence>
<dbReference type="RefSeq" id="WP_125018023.1">
    <property type="nucleotide sequence ID" value="NZ_RQVQ01000008.1"/>
</dbReference>
<evidence type="ECO:0000256" key="1">
    <source>
        <dbReference type="SAM" id="Coils"/>
    </source>
</evidence>
<proteinExistence type="predicted"/>
<dbReference type="AlphaFoldDB" id="A0A3P3WCX6"/>
<name>A0A3P3WCX6_9FLAO</name>
<gene>
    <name evidence="3" type="ORF">EG240_04885</name>
</gene>
<keyword evidence="1" id="KW-0175">Coiled coil</keyword>
<evidence type="ECO:0000313" key="4">
    <source>
        <dbReference type="Proteomes" id="UP000275719"/>
    </source>
</evidence>
<feature type="coiled-coil region" evidence="1">
    <location>
        <begin position="41"/>
        <end position="68"/>
    </location>
</feature>
<keyword evidence="2" id="KW-1133">Transmembrane helix</keyword>
<dbReference type="GO" id="GO:0032259">
    <property type="term" value="P:methylation"/>
    <property type="evidence" value="ECO:0007669"/>
    <property type="project" value="UniProtKB-KW"/>
</dbReference>
<feature type="transmembrane region" description="Helical" evidence="2">
    <location>
        <begin position="18"/>
        <end position="36"/>
    </location>
</feature>
<keyword evidence="3" id="KW-0489">Methyltransferase</keyword>
<keyword evidence="2" id="KW-0812">Transmembrane</keyword>
<keyword evidence="3" id="KW-0808">Transferase</keyword>
<dbReference type="GO" id="GO:0008168">
    <property type="term" value="F:methyltransferase activity"/>
    <property type="evidence" value="ECO:0007669"/>
    <property type="project" value="UniProtKB-KW"/>
</dbReference>
<keyword evidence="4" id="KW-1185">Reference proteome</keyword>